<dbReference type="InterPro" id="IPR003329">
    <property type="entry name" value="Cytidylyl_trans"/>
</dbReference>
<protein>
    <submittedName>
        <fullName evidence="1">Cytidylyltransferase domain-containing protein</fullName>
    </submittedName>
</protein>
<dbReference type="Pfam" id="PF02348">
    <property type="entry name" value="CTP_transf_3"/>
    <property type="match status" value="1"/>
</dbReference>
<comment type="caution">
    <text evidence="1">The sequence shown here is derived from an EMBL/GenBank/DDBJ whole genome shotgun (WGS) entry which is preliminary data.</text>
</comment>
<reference evidence="2" key="1">
    <citation type="journal article" date="2019" name="Int. J. Syst. Evol. Microbiol.">
        <title>The Global Catalogue of Microorganisms (GCM) 10K type strain sequencing project: providing services to taxonomists for standard genome sequencing and annotation.</title>
        <authorList>
            <consortium name="The Broad Institute Genomics Platform"/>
            <consortium name="The Broad Institute Genome Sequencing Center for Infectious Disease"/>
            <person name="Wu L."/>
            <person name="Ma J."/>
        </authorList>
    </citation>
    <scope>NUCLEOTIDE SEQUENCE [LARGE SCALE GENOMIC DNA]</scope>
    <source>
        <strain evidence="2">CGMCC 1.16306</strain>
    </source>
</reference>
<dbReference type="Gene3D" id="3.90.550.10">
    <property type="entry name" value="Spore Coat Polysaccharide Biosynthesis Protein SpsA, Chain A"/>
    <property type="match status" value="1"/>
</dbReference>
<sequence>MNILGLIPARGGSKGILHKNRKLLAGKPLLQYTIDAALGATELDAVVFSSEDDTLIELAERSGVRVPFKRPKELATDTAKSIDVVLHALGALSEKGEHYDAVCLLQVTTPFRTAADIDAALQKFKLSNVDSLITVLEVPHKYNPHWVFEAENETLRIATGEQEIISRRQELPPAYIRDGAIYITKTEVLRDKKSFFGTRLGYLLSDDSKHVNIDTMEDWGRAERILSGESLE</sequence>
<dbReference type="PANTHER" id="PTHR21485">
    <property type="entry name" value="HAD SUPERFAMILY MEMBERS CMAS AND KDSC"/>
    <property type="match status" value="1"/>
</dbReference>
<organism evidence="1 2">
    <name type="scientific">Jejudonia soesokkakensis</name>
    <dbReference type="NCBI Taxonomy" id="1323432"/>
    <lineage>
        <taxon>Bacteria</taxon>
        <taxon>Pseudomonadati</taxon>
        <taxon>Bacteroidota</taxon>
        <taxon>Flavobacteriia</taxon>
        <taxon>Flavobacteriales</taxon>
        <taxon>Flavobacteriaceae</taxon>
        <taxon>Jejudonia</taxon>
    </lineage>
</organism>
<dbReference type="EMBL" id="JBHTBN010000001">
    <property type="protein sequence ID" value="MFC7356872.1"/>
    <property type="molecule type" value="Genomic_DNA"/>
</dbReference>
<gene>
    <name evidence="1" type="ORF">ACFQO1_04165</name>
</gene>
<dbReference type="InterPro" id="IPR050793">
    <property type="entry name" value="CMP-NeuNAc_synthase"/>
</dbReference>
<dbReference type="Proteomes" id="UP001596415">
    <property type="component" value="Unassembled WGS sequence"/>
</dbReference>
<evidence type="ECO:0000313" key="2">
    <source>
        <dbReference type="Proteomes" id="UP001596415"/>
    </source>
</evidence>
<dbReference type="CDD" id="cd02513">
    <property type="entry name" value="CMP-NeuAc_Synthase"/>
    <property type="match status" value="1"/>
</dbReference>
<dbReference type="RefSeq" id="WP_380216709.1">
    <property type="nucleotide sequence ID" value="NZ_JBHTBN010000001.1"/>
</dbReference>
<dbReference type="InterPro" id="IPR029044">
    <property type="entry name" value="Nucleotide-diphossugar_trans"/>
</dbReference>
<proteinExistence type="predicted"/>
<dbReference type="GO" id="GO:0016779">
    <property type="term" value="F:nucleotidyltransferase activity"/>
    <property type="evidence" value="ECO:0007669"/>
    <property type="project" value="UniProtKB-KW"/>
</dbReference>
<accession>A0ABW2MPQ5</accession>
<name>A0ABW2MPQ5_9FLAO</name>
<keyword evidence="1" id="KW-0548">Nucleotidyltransferase</keyword>
<dbReference type="SUPFAM" id="SSF53448">
    <property type="entry name" value="Nucleotide-diphospho-sugar transferases"/>
    <property type="match status" value="1"/>
</dbReference>
<evidence type="ECO:0000313" key="1">
    <source>
        <dbReference type="EMBL" id="MFC7356872.1"/>
    </source>
</evidence>
<keyword evidence="1" id="KW-0808">Transferase</keyword>
<dbReference type="PANTHER" id="PTHR21485:SF6">
    <property type="entry name" value="N-ACYLNEURAMINATE CYTIDYLYLTRANSFERASE-RELATED"/>
    <property type="match status" value="1"/>
</dbReference>
<keyword evidence="2" id="KW-1185">Reference proteome</keyword>